<keyword evidence="3" id="KW-1185">Reference proteome</keyword>
<gene>
    <name evidence="2" type="ORF">M5D96_002546</name>
</gene>
<organism evidence="2 3">
    <name type="scientific">Drosophila gunungcola</name>
    <name type="common">fruit fly</name>
    <dbReference type="NCBI Taxonomy" id="103775"/>
    <lineage>
        <taxon>Eukaryota</taxon>
        <taxon>Metazoa</taxon>
        <taxon>Ecdysozoa</taxon>
        <taxon>Arthropoda</taxon>
        <taxon>Hexapoda</taxon>
        <taxon>Insecta</taxon>
        <taxon>Pterygota</taxon>
        <taxon>Neoptera</taxon>
        <taxon>Endopterygota</taxon>
        <taxon>Diptera</taxon>
        <taxon>Brachycera</taxon>
        <taxon>Muscomorpha</taxon>
        <taxon>Ephydroidea</taxon>
        <taxon>Drosophilidae</taxon>
        <taxon>Drosophila</taxon>
        <taxon>Sophophora</taxon>
    </lineage>
</organism>
<dbReference type="EMBL" id="JAMKOV010000001">
    <property type="protein sequence ID" value="KAI8046344.1"/>
    <property type="molecule type" value="Genomic_DNA"/>
</dbReference>
<dbReference type="Proteomes" id="UP001059596">
    <property type="component" value="Chromosome 3R"/>
</dbReference>
<evidence type="ECO:0000256" key="1">
    <source>
        <dbReference type="SAM" id="MobiDB-lite"/>
    </source>
</evidence>
<feature type="region of interest" description="Disordered" evidence="1">
    <location>
        <begin position="1"/>
        <end position="101"/>
    </location>
</feature>
<name>A0A9P9Z092_9MUSC</name>
<evidence type="ECO:0000313" key="2">
    <source>
        <dbReference type="EMBL" id="KAI8046344.1"/>
    </source>
</evidence>
<sequence length="101" mass="9033">MTTTTAPAATRTPAASGGGSGSGTASGSGNAGAGGGVGTSGGGGGGGGGALMIPGGYRGRSCSNSGCHRLTAALGGSTRKAANPPMPADKQASAPPHPAPN</sequence>
<reference evidence="2" key="1">
    <citation type="journal article" date="2023" name="Genome Biol. Evol.">
        <title>Long-read-based Genome Assembly of Drosophila gunungcola Reveals Fewer Chemosensory Genes in Flower-breeding Species.</title>
        <authorList>
            <person name="Negi A."/>
            <person name="Liao B.Y."/>
            <person name="Yeh S.D."/>
        </authorList>
    </citation>
    <scope>NUCLEOTIDE SEQUENCE</scope>
    <source>
        <strain evidence="2">Sukarami</strain>
    </source>
</reference>
<proteinExistence type="predicted"/>
<feature type="compositionally biased region" description="Low complexity" evidence="1">
    <location>
        <begin position="1"/>
        <end position="15"/>
    </location>
</feature>
<dbReference type="AlphaFoldDB" id="A0A9P9Z092"/>
<evidence type="ECO:0000313" key="3">
    <source>
        <dbReference type="Proteomes" id="UP001059596"/>
    </source>
</evidence>
<protein>
    <submittedName>
        <fullName evidence="2">Uncharacterized protein</fullName>
    </submittedName>
</protein>
<feature type="compositionally biased region" description="Gly residues" evidence="1">
    <location>
        <begin position="16"/>
        <end position="50"/>
    </location>
</feature>
<accession>A0A9P9Z092</accession>
<comment type="caution">
    <text evidence="2">The sequence shown here is derived from an EMBL/GenBank/DDBJ whole genome shotgun (WGS) entry which is preliminary data.</text>
</comment>